<accession>A0A848FE00</accession>
<dbReference type="SUPFAM" id="SSF81891">
    <property type="entry name" value="Poly A polymerase C-terminal region-like"/>
    <property type="match status" value="1"/>
</dbReference>
<proteinExistence type="predicted"/>
<evidence type="ECO:0000259" key="2">
    <source>
        <dbReference type="PROSITE" id="PS51831"/>
    </source>
</evidence>
<dbReference type="RefSeq" id="WP_169161015.1">
    <property type="nucleotide sequence ID" value="NZ_JABBFW010000008.1"/>
</dbReference>
<evidence type="ECO:0000313" key="3">
    <source>
        <dbReference type="EMBL" id="NML16121.1"/>
    </source>
</evidence>
<reference evidence="3 4" key="1">
    <citation type="submission" date="2020-04" db="EMBL/GenBank/DDBJ databases">
        <title>Azohydromonas sp. isolated from soil.</title>
        <authorList>
            <person name="Dahal R.H."/>
        </authorList>
    </citation>
    <scope>NUCLEOTIDE SEQUENCE [LARGE SCALE GENOMIC DNA]</scope>
    <source>
        <strain evidence="3 4">G-1-1-14</strain>
    </source>
</reference>
<dbReference type="PANTHER" id="PTHR47545">
    <property type="entry name" value="MULTIFUNCTIONAL CCA PROTEIN"/>
    <property type="match status" value="1"/>
</dbReference>
<dbReference type="GO" id="GO:0000166">
    <property type="term" value="F:nucleotide binding"/>
    <property type="evidence" value="ECO:0007669"/>
    <property type="project" value="UniProtKB-KW"/>
</dbReference>
<dbReference type="PANTHER" id="PTHR47545:SF1">
    <property type="entry name" value="MULTIFUNCTIONAL CCA PROTEIN"/>
    <property type="match status" value="1"/>
</dbReference>
<feature type="domain" description="HD" evidence="2">
    <location>
        <begin position="98"/>
        <end position="199"/>
    </location>
</feature>
<name>A0A848FE00_9BURK</name>
<keyword evidence="4" id="KW-1185">Reference proteome</keyword>
<dbReference type="Gene3D" id="1.10.3090.10">
    <property type="entry name" value="cca-adding enzyme, domain 2"/>
    <property type="match status" value="1"/>
</dbReference>
<comment type="caution">
    <text evidence="3">The sequence shown here is derived from an EMBL/GenBank/DDBJ whole genome shotgun (WGS) entry which is preliminary data.</text>
</comment>
<dbReference type="EMBL" id="JABBFW010000008">
    <property type="protein sequence ID" value="NML16121.1"/>
    <property type="molecule type" value="Genomic_DNA"/>
</dbReference>
<dbReference type="InterPro" id="IPR006674">
    <property type="entry name" value="HD_domain"/>
</dbReference>
<dbReference type="AlphaFoldDB" id="A0A848FE00"/>
<dbReference type="Proteomes" id="UP000574067">
    <property type="component" value="Unassembled WGS sequence"/>
</dbReference>
<organism evidence="3 4">
    <name type="scientific">Azohydromonas caseinilytica</name>
    <dbReference type="NCBI Taxonomy" id="2728836"/>
    <lineage>
        <taxon>Bacteria</taxon>
        <taxon>Pseudomonadati</taxon>
        <taxon>Pseudomonadota</taxon>
        <taxon>Betaproteobacteria</taxon>
        <taxon>Burkholderiales</taxon>
        <taxon>Sphaerotilaceae</taxon>
        <taxon>Azohydromonas</taxon>
    </lineage>
</organism>
<dbReference type="PROSITE" id="PS51831">
    <property type="entry name" value="HD"/>
    <property type="match status" value="1"/>
</dbReference>
<evidence type="ECO:0000256" key="1">
    <source>
        <dbReference type="ARBA" id="ARBA00022741"/>
    </source>
</evidence>
<dbReference type="GO" id="GO:0016740">
    <property type="term" value="F:transferase activity"/>
    <property type="evidence" value="ECO:0007669"/>
    <property type="project" value="UniProtKB-KW"/>
</dbReference>
<keyword evidence="1" id="KW-0547">Nucleotide-binding</keyword>
<gene>
    <name evidence="3" type="ORF">HHL10_14155</name>
</gene>
<sequence>MKPTRTDNDLLRCLEDCSEEQPDAAHVTTLALAAASGRLKRMTAQAHWALLAAALMAPRPSGALETLRQARALPQLLPELDALFGVPQLCEGPRWVDVGEHQWRFIDEAARAEAPLALRFAALMHKTGKSGTPPDIWPHHHGHEQRAHAAIDALAQRAAVPAEALAMAHLAVDECDRVHRMSDMRAGAIAQLLERVQAREHPVRLDQLLLLCGCDWAAFEGHQHEQYPRAVRLRLALEASRAAEVTGLGEEAALQARAEAIAAALGSRARG</sequence>
<evidence type="ECO:0000313" key="4">
    <source>
        <dbReference type="Proteomes" id="UP000574067"/>
    </source>
</evidence>
<keyword evidence="3" id="KW-0808">Transferase</keyword>
<dbReference type="InterPro" id="IPR050124">
    <property type="entry name" value="tRNA_CCA-adding_enzyme"/>
</dbReference>
<protein>
    <submittedName>
        <fullName evidence="3">tRNA nucleotidyltransferase</fullName>
    </submittedName>
</protein>